<dbReference type="Gene3D" id="2.30.29.30">
    <property type="entry name" value="Pleckstrin-homology domain (PH domain)/Phosphotyrosine-binding domain (PTB)"/>
    <property type="match status" value="1"/>
</dbReference>
<dbReference type="RefSeq" id="XP_016611871.1">
    <property type="nucleotide sequence ID" value="XM_016749612.1"/>
</dbReference>
<dbReference type="Proteomes" id="UP000053201">
    <property type="component" value="Unassembled WGS sequence"/>
</dbReference>
<feature type="compositionally biased region" description="Low complexity" evidence="1">
    <location>
        <begin position="267"/>
        <end position="331"/>
    </location>
</feature>
<dbReference type="InterPro" id="IPR011993">
    <property type="entry name" value="PH-like_dom_sf"/>
</dbReference>
<proteinExistence type="predicted"/>
<sequence>MSHTLQGSFARTGHLPTTTSPPPTESTRTLPTAWHSHHLHPHYPPPHPHYYHSTTLAHPPTTTTTSATGTLPSPTPSSHDPPHLYHLTGSLPHHHPRPYRKSQARYSRPSSSSSSTLAIDSHGPDRPAIHTRMPLTMGDHAQDNTLVEQQQQAYARSDSGFVDGYPQKGKHSTLLRTVDRLLNELEDCMDELRDDDKDEKEGNGRAAYSNNGEPRSARDSVSRDSVSRDSTGQDAHARRSSRDALVRVSNAGWTHMRTPSFDTVRASHQTHSSSSSSSRTSRLSKSFDLSRPPRSASRASISLSSSSRPSSSAAHSSSRSSVHSSTVSSSPFSPPKTLGTLSTFPNAHHGPVQKQSSSLFKPWKSRYAVLVPPKLYLFKTPHSSELPSIVLDVTPGGTRVSEKGVWVLDVSGRVTLGDGVFVPVTKVERVWRVMLSGREDMVKWLEALRNVGHPERYADYHAEQSVERPSRSVERSRERSVDRHEHRQRRDPSRGRPAHNNNHPPTLYLPPRPRSALSRTPFILEYG</sequence>
<dbReference type="SMART" id="SM00233">
    <property type="entry name" value="PH"/>
    <property type="match status" value="1"/>
</dbReference>
<feature type="region of interest" description="Disordered" evidence="1">
    <location>
        <begin position="1"/>
        <end position="132"/>
    </location>
</feature>
<dbReference type="VEuPathDB" id="FungiDB:SPPG_01289"/>
<evidence type="ECO:0000259" key="2">
    <source>
        <dbReference type="PROSITE" id="PS50003"/>
    </source>
</evidence>
<dbReference type="CDD" id="cd00821">
    <property type="entry name" value="PH"/>
    <property type="match status" value="1"/>
</dbReference>
<dbReference type="EMBL" id="KQ257451">
    <property type="protein sequence ID" value="KND03832.1"/>
    <property type="molecule type" value="Genomic_DNA"/>
</dbReference>
<feature type="compositionally biased region" description="Basic and acidic residues" evidence="1">
    <location>
        <begin position="460"/>
        <end position="494"/>
    </location>
</feature>
<feature type="compositionally biased region" description="Basic and acidic residues" evidence="1">
    <location>
        <begin position="215"/>
        <end position="227"/>
    </location>
</feature>
<feature type="domain" description="PH" evidence="2">
    <location>
        <begin position="345"/>
        <end position="453"/>
    </location>
</feature>
<dbReference type="AlphaFoldDB" id="A0A0L0HRW0"/>
<feature type="region of interest" description="Disordered" evidence="1">
    <location>
        <begin position="460"/>
        <end position="515"/>
    </location>
</feature>
<dbReference type="SUPFAM" id="SSF50729">
    <property type="entry name" value="PH domain-like"/>
    <property type="match status" value="1"/>
</dbReference>
<feature type="region of interest" description="Disordered" evidence="1">
    <location>
        <begin position="259"/>
        <end position="355"/>
    </location>
</feature>
<reference evidence="3 4" key="1">
    <citation type="submission" date="2009-08" db="EMBL/GenBank/DDBJ databases">
        <title>The Genome Sequence of Spizellomyces punctatus strain DAOM BR117.</title>
        <authorList>
            <consortium name="The Broad Institute Genome Sequencing Platform"/>
            <person name="Russ C."/>
            <person name="Cuomo C."/>
            <person name="Shea T."/>
            <person name="Young S.K."/>
            <person name="Zeng Q."/>
            <person name="Koehrsen M."/>
            <person name="Haas B."/>
            <person name="Borodovsky M."/>
            <person name="Guigo R."/>
            <person name="Alvarado L."/>
            <person name="Berlin A."/>
            <person name="Bochicchio J."/>
            <person name="Borenstein D."/>
            <person name="Chapman S."/>
            <person name="Chen Z."/>
            <person name="Engels R."/>
            <person name="Freedman E."/>
            <person name="Gellesch M."/>
            <person name="Goldberg J."/>
            <person name="Griggs A."/>
            <person name="Gujja S."/>
            <person name="Heiman D."/>
            <person name="Hepburn T."/>
            <person name="Howarth C."/>
            <person name="Jen D."/>
            <person name="Larson L."/>
            <person name="Lewis B."/>
            <person name="Mehta T."/>
            <person name="Park D."/>
            <person name="Pearson M."/>
            <person name="Roberts A."/>
            <person name="Saif S."/>
            <person name="Shenoy N."/>
            <person name="Sisk P."/>
            <person name="Stolte C."/>
            <person name="Sykes S."/>
            <person name="Thomson T."/>
            <person name="Walk T."/>
            <person name="White J."/>
            <person name="Yandava C."/>
            <person name="Burger G."/>
            <person name="Gray M.W."/>
            <person name="Holland P.W.H."/>
            <person name="King N."/>
            <person name="Lang F.B.F."/>
            <person name="Roger A.J."/>
            <person name="Ruiz-Trillo I."/>
            <person name="Lander E."/>
            <person name="Nusbaum C."/>
        </authorList>
    </citation>
    <scope>NUCLEOTIDE SEQUENCE [LARGE SCALE GENOMIC DNA]</scope>
    <source>
        <strain evidence="3 4">DAOM BR117</strain>
    </source>
</reference>
<organism evidence="3 4">
    <name type="scientific">Spizellomyces punctatus (strain DAOM BR117)</name>
    <dbReference type="NCBI Taxonomy" id="645134"/>
    <lineage>
        <taxon>Eukaryota</taxon>
        <taxon>Fungi</taxon>
        <taxon>Fungi incertae sedis</taxon>
        <taxon>Chytridiomycota</taxon>
        <taxon>Chytridiomycota incertae sedis</taxon>
        <taxon>Chytridiomycetes</taxon>
        <taxon>Spizellomycetales</taxon>
        <taxon>Spizellomycetaceae</taxon>
        <taxon>Spizellomyces</taxon>
    </lineage>
</organism>
<evidence type="ECO:0000313" key="3">
    <source>
        <dbReference type="EMBL" id="KND03832.1"/>
    </source>
</evidence>
<dbReference type="GeneID" id="27684962"/>
<dbReference type="InterPro" id="IPR001849">
    <property type="entry name" value="PH_domain"/>
</dbReference>
<dbReference type="InParanoid" id="A0A0L0HRW0"/>
<dbReference type="PROSITE" id="PS50003">
    <property type="entry name" value="PH_DOMAIN"/>
    <property type="match status" value="1"/>
</dbReference>
<evidence type="ECO:0000313" key="4">
    <source>
        <dbReference type="Proteomes" id="UP000053201"/>
    </source>
</evidence>
<name>A0A0L0HRW0_SPIPD</name>
<feature type="compositionally biased region" description="Basic and acidic residues" evidence="1">
    <location>
        <begin position="192"/>
        <end position="203"/>
    </location>
</feature>
<feature type="compositionally biased region" description="Basic residues" evidence="1">
    <location>
        <begin position="92"/>
        <end position="103"/>
    </location>
</feature>
<dbReference type="OrthoDB" id="185175at2759"/>
<keyword evidence="4" id="KW-1185">Reference proteome</keyword>
<accession>A0A0L0HRW0</accession>
<feature type="region of interest" description="Disordered" evidence="1">
    <location>
        <begin position="192"/>
        <end position="243"/>
    </location>
</feature>
<evidence type="ECO:0000256" key="1">
    <source>
        <dbReference type="SAM" id="MobiDB-lite"/>
    </source>
</evidence>
<feature type="compositionally biased region" description="Low complexity" evidence="1">
    <location>
        <begin position="51"/>
        <end position="78"/>
    </location>
</feature>
<protein>
    <recommendedName>
        <fullName evidence="2">PH domain-containing protein</fullName>
    </recommendedName>
</protein>
<gene>
    <name evidence="3" type="ORF">SPPG_01289</name>
</gene>